<dbReference type="GO" id="GO:0044010">
    <property type="term" value="P:single-species biofilm formation"/>
    <property type="evidence" value="ECO:0007669"/>
    <property type="project" value="TreeGrafter"/>
</dbReference>
<dbReference type="CDD" id="cd00761">
    <property type="entry name" value="Glyco_tranf_GTA_type"/>
    <property type="match status" value="1"/>
</dbReference>
<dbReference type="AlphaFoldDB" id="I0HL97"/>
<dbReference type="PATRIC" id="fig|983917.3.peg.432"/>
<gene>
    <name evidence="2" type="ordered locus">RGE_04390</name>
</gene>
<organism evidence="2 3">
    <name type="scientific">Rubrivivax gelatinosus (strain NBRC 100245 / IL144)</name>
    <dbReference type="NCBI Taxonomy" id="983917"/>
    <lineage>
        <taxon>Bacteria</taxon>
        <taxon>Pseudomonadati</taxon>
        <taxon>Pseudomonadota</taxon>
        <taxon>Betaproteobacteria</taxon>
        <taxon>Burkholderiales</taxon>
        <taxon>Sphaerotilaceae</taxon>
        <taxon>Rubrivivax</taxon>
    </lineage>
</organism>
<feature type="domain" description="Glycosyltransferase 2-like" evidence="1">
    <location>
        <begin position="7"/>
        <end position="118"/>
    </location>
</feature>
<dbReference type="Gene3D" id="3.90.550.10">
    <property type="entry name" value="Spore Coat Polysaccharide Biosynthesis Protein SpsA, Chain A"/>
    <property type="match status" value="1"/>
</dbReference>
<dbReference type="EMBL" id="AP012320">
    <property type="protein sequence ID" value="BAL93784.1"/>
    <property type="molecule type" value="Genomic_DNA"/>
</dbReference>
<accession>I0HL97</accession>
<dbReference type="PANTHER" id="PTHR43685">
    <property type="entry name" value="GLYCOSYLTRANSFERASE"/>
    <property type="match status" value="1"/>
</dbReference>
<evidence type="ECO:0000313" key="3">
    <source>
        <dbReference type="Proteomes" id="UP000007883"/>
    </source>
</evidence>
<evidence type="ECO:0000313" key="2">
    <source>
        <dbReference type="EMBL" id="BAL93784.1"/>
    </source>
</evidence>
<dbReference type="Proteomes" id="UP000007883">
    <property type="component" value="Chromosome"/>
</dbReference>
<dbReference type="GO" id="GO:0016740">
    <property type="term" value="F:transferase activity"/>
    <property type="evidence" value="ECO:0007669"/>
    <property type="project" value="UniProtKB-KW"/>
</dbReference>
<dbReference type="InterPro" id="IPR001173">
    <property type="entry name" value="Glyco_trans_2-like"/>
</dbReference>
<dbReference type="SUPFAM" id="SSF53448">
    <property type="entry name" value="Nucleotide-diphospho-sugar transferases"/>
    <property type="match status" value="1"/>
</dbReference>
<dbReference type="PANTHER" id="PTHR43685:SF2">
    <property type="entry name" value="GLYCOSYLTRANSFERASE 2-LIKE DOMAIN-CONTAINING PROTEIN"/>
    <property type="match status" value="1"/>
</dbReference>
<sequence>MSSPAVSVVMPCFNAARHLANSVRSVQVQTFTAWELLIVDDGSTDESRAIAAELASGDPRIRLLHQENKGPGAARNAGLAAAQAPLLAFLDSDDTWCPEFLATMVAALDGTAPDAIAYCGWQNKGLGAGRDAPYIPPDYEAGDKSAALLRSCPWPIHGALVRRQAVLAVDGFDATLKSCMDYDLWLRMALDATLVRVPRVLAYYHHHGTGQITGDKVRLATNHLLVQRRFLAAHPEVSRRLGHRRVRELTLGILLQRAYEAYWRRDLPAARTLFRAVMREGYGGPRDWRYMLAAWLPVQWHAGLIKIRDSYPSPPA</sequence>
<name>I0HL97_RUBGI</name>
<dbReference type="Pfam" id="PF00535">
    <property type="entry name" value="Glycos_transf_2"/>
    <property type="match status" value="1"/>
</dbReference>
<dbReference type="KEGG" id="rge:RGE_04390"/>
<dbReference type="STRING" id="983917.RGE_04390"/>
<evidence type="ECO:0000259" key="1">
    <source>
        <dbReference type="Pfam" id="PF00535"/>
    </source>
</evidence>
<dbReference type="HOGENOM" id="CLU_025996_0_7_4"/>
<dbReference type="RefSeq" id="WP_014426660.1">
    <property type="nucleotide sequence ID" value="NC_017075.1"/>
</dbReference>
<protein>
    <submittedName>
        <fullName evidence="2">Glycosyl transferase family 2</fullName>
    </submittedName>
</protein>
<proteinExistence type="predicted"/>
<keyword evidence="2" id="KW-0808">Transferase</keyword>
<dbReference type="InterPro" id="IPR050834">
    <property type="entry name" value="Glycosyltransf_2"/>
</dbReference>
<reference evidence="2 3" key="1">
    <citation type="journal article" date="2012" name="J. Bacteriol.">
        <title>Complete genome sequence of phototrophic betaproteobacterium Rubrivivax gelatinosus IL144.</title>
        <authorList>
            <person name="Nagashima S."/>
            <person name="Kamimura A."/>
            <person name="Shimizu T."/>
            <person name="Nakamura-isaki S."/>
            <person name="Aono E."/>
            <person name="Sakamoto K."/>
            <person name="Ichikawa N."/>
            <person name="Nakazawa H."/>
            <person name="Sekine M."/>
            <person name="Yamazaki S."/>
            <person name="Fujita N."/>
            <person name="Shimada K."/>
            <person name="Hanada S."/>
            <person name="Nagashima K.V.P."/>
        </authorList>
    </citation>
    <scope>NUCLEOTIDE SEQUENCE [LARGE SCALE GENOMIC DNA]</scope>
    <source>
        <strain evidence="3">NBRC 100245 / IL144</strain>
    </source>
</reference>
<dbReference type="eggNOG" id="COG0463">
    <property type="taxonomic scope" value="Bacteria"/>
</dbReference>
<keyword evidence="3" id="KW-1185">Reference proteome</keyword>
<dbReference type="InterPro" id="IPR029044">
    <property type="entry name" value="Nucleotide-diphossugar_trans"/>
</dbReference>